<name>A0A381X0D1_9ZZZZ</name>
<keyword evidence="1" id="KW-1133">Transmembrane helix</keyword>
<feature type="transmembrane region" description="Helical" evidence="1">
    <location>
        <begin position="121"/>
        <end position="147"/>
    </location>
</feature>
<evidence type="ECO:0000313" key="3">
    <source>
        <dbReference type="EMBL" id="SVA57961.1"/>
    </source>
</evidence>
<dbReference type="AlphaFoldDB" id="A0A381X0D1"/>
<feature type="transmembrane region" description="Helical" evidence="1">
    <location>
        <begin position="89"/>
        <end position="109"/>
    </location>
</feature>
<evidence type="ECO:0000259" key="2">
    <source>
        <dbReference type="Pfam" id="PF07331"/>
    </source>
</evidence>
<evidence type="ECO:0000256" key="1">
    <source>
        <dbReference type="SAM" id="Phobius"/>
    </source>
</evidence>
<gene>
    <name evidence="3" type="ORF">METZ01_LOCUS110815</name>
</gene>
<feature type="domain" description="DUF1468" evidence="2">
    <location>
        <begin position="2"/>
        <end position="144"/>
    </location>
</feature>
<dbReference type="InterPro" id="IPR009936">
    <property type="entry name" value="DUF1468"/>
</dbReference>
<sequence>MIFLGFAFLFYETFNMMKPILPGYPGDAFFPRLAVGYTLIIAALILLRGILLPRFAAAPGEPSHVSVHWLEFLSVAALVLVYAELLPPVGFELTTLGFMLILLVPRFAVQHGLVHSVVKAVALTIPTIIILYGVFALLLGIHLPLLFLPRYIL</sequence>
<keyword evidence="1" id="KW-0472">Membrane</keyword>
<proteinExistence type="predicted"/>
<dbReference type="EMBL" id="UINC01013410">
    <property type="protein sequence ID" value="SVA57961.1"/>
    <property type="molecule type" value="Genomic_DNA"/>
</dbReference>
<reference evidence="3" key="1">
    <citation type="submission" date="2018-05" db="EMBL/GenBank/DDBJ databases">
        <authorList>
            <person name="Lanie J.A."/>
            <person name="Ng W.-L."/>
            <person name="Kazmierczak K.M."/>
            <person name="Andrzejewski T.M."/>
            <person name="Davidsen T.M."/>
            <person name="Wayne K.J."/>
            <person name="Tettelin H."/>
            <person name="Glass J.I."/>
            <person name="Rusch D."/>
            <person name="Podicherti R."/>
            <person name="Tsui H.-C.T."/>
            <person name="Winkler M.E."/>
        </authorList>
    </citation>
    <scope>NUCLEOTIDE SEQUENCE</scope>
</reference>
<feature type="transmembrane region" description="Helical" evidence="1">
    <location>
        <begin position="65"/>
        <end position="83"/>
    </location>
</feature>
<dbReference type="Pfam" id="PF07331">
    <property type="entry name" value="TctB"/>
    <property type="match status" value="1"/>
</dbReference>
<keyword evidence="1" id="KW-0812">Transmembrane</keyword>
<protein>
    <recommendedName>
        <fullName evidence="2">DUF1468 domain-containing protein</fullName>
    </recommendedName>
</protein>
<feature type="transmembrane region" description="Helical" evidence="1">
    <location>
        <begin position="34"/>
        <end position="53"/>
    </location>
</feature>
<accession>A0A381X0D1</accession>
<organism evidence="3">
    <name type="scientific">marine metagenome</name>
    <dbReference type="NCBI Taxonomy" id="408172"/>
    <lineage>
        <taxon>unclassified sequences</taxon>
        <taxon>metagenomes</taxon>
        <taxon>ecological metagenomes</taxon>
    </lineage>
</organism>